<dbReference type="PANTHER" id="PTHR43569">
    <property type="entry name" value="AMIDOHYDROLASE"/>
    <property type="match status" value="1"/>
</dbReference>
<dbReference type="EMBL" id="FODD01000041">
    <property type="protein sequence ID" value="SEO76784.1"/>
    <property type="molecule type" value="Genomic_DNA"/>
</dbReference>
<protein>
    <submittedName>
        <fullName evidence="3">L-fuconolactonase</fullName>
    </submittedName>
</protein>
<dbReference type="AlphaFoldDB" id="A0A1H8SEL0"/>
<dbReference type="Pfam" id="PF04909">
    <property type="entry name" value="Amidohydro_2"/>
    <property type="match status" value="1"/>
</dbReference>
<dbReference type="SUPFAM" id="SSF51556">
    <property type="entry name" value="Metallo-dependent hydrolases"/>
    <property type="match status" value="1"/>
</dbReference>
<evidence type="ECO:0000313" key="4">
    <source>
        <dbReference type="Proteomes" id="UP000181951"/>
    </source>
</evidence>
<gene>
    <name evidence="3" type="ORF">SAMN05216267_104129</name>
</gene>
<dbReference type="InterPro" id="IPR032466">
    <property type="entry name" value="Metal_Hydrolase"/>
</dbReference>
<evidence type="ECO:0000256" key="1">
    <source>
        <dbReference type="ARBA" id="ARBA00038310"/>
    </source>
</evidence>
<dbReference type="Proteomes" id="UP000181951">
    <property type="component" value="Unassembled WGS sequence"/>
</dbReference>
<comment type="similarity">
    <text evidence="1">Belongs to the metallo-dependent hydrolases superfamily.</text>
</comment>
<evidence type="ECO:0000313" key="3">
    <source>
        <dbReference type="EMBL" id="SEO76784.1"/>
    </source>
</evidence>
<dbReference type="RefSeq" id="WP_075018026.1">
    <property type="nucleotide sequence ID" value="NZ_FODD01000041.1"/>
</dbReference>
<dbReference type="PANTHER" id="PTHR43569:SF1">
    <property type="entry name" value="BLL3371 PROTEIN"/>
    <property type="match status" value="1"/>
</dbReference>
<dbReference type="InterPro" id="IPR006680">
    <property type="entry name" value="Amidohydro-rel"/>
</dbReference>
<name>A0A1H8SEL0_9ACTN</name>
<dbReference type="InterPro" id="IPR052350">
    <property type="entry name" value="Metallo-dep_Lactonases"/>
</dbReference>
<dbReference type="GO" id="GO:0016787">
    <property type="term" value="F:hydrolase activity"/>
    <property type="evidence" value="ECO:0007669"/>
    <property type="project" value="InterPro"/>
</dbReference>
<proteinExistence type="inferred from homology"/>
<accession>A0A1H8SEL0</accession>
<keyword evidence="4" id="KW-1185">Reference proteome</keyword>
<dbReference type="STRING" id="310780.SAMN05216267_104129"/>
<dbReference type="Gene3D" id="3.20.20.140">
    <property type="entry name" value="Metal-dependent hydrolases"/>
    <property type="match status" value="1"/>
</dbReference>
<evidence type="ECO:0000259" key="2">
    <source>
        <dbReference type="Pfam" id="PF04909"/>
    </source>
</evidence>
<sequence>MSASRSAHSLPAGPAPVIDSHVHFWQPDRLRYPWLSGVPALDGPFGPGDLLHALREPVEAVFVEAGRIPAQAADEVEWVRQLARTRPWIRGAVAHVSLDDPGTAPEAIRRFAADPFVVGVRHNVQDEEPGFTAGAGFREAVRLLGEAGLAFDACVRQPQLDELAELAAACPRTRIVLDHLGKPSVPAVDSAWRSSLRRLARQDNVVCKLSGLATEAAPGTEPAGLVAILREALEEFGPDRCLYGGDWPVMTLATTYESWLGLVRTALADLPAADADAVMCANTVRTYRLEQARAPAAGHDGAGRASGEAEPR</sequence>
<organism evidence="3 4">
    <name type="scientific">Actinacidiphila rubida</name>
    <dbReference type="NCBI Taxonomy" id="310780"/>
    <lineage>
        <taxon>Bacteria</taxon>
        <taxon>Bacillati</taxon>
        <taxon>Actinomycetota</taxon>
        <taxon>Actinomycetes</taxon>
        <taxon>Kitasatosporales</taxon>
        <taxon>Streptomycetaceae</taxon>
        <taxon>Actinacidiphila</taxon>
    </lineage>
</organism>
<reference evidence="3 4" key="1">
    <citation type="submission" date="2016-10" db="EMBL/GenBank/DDBJ databases">
        <authorList>
            <person name="de Groot N.N."/>
        </authorList>
    </citation>
    <scope>NUCLEOTIDE SEQUENCE [LARGE SCALE GENOMIC DNA]</scope>
    <source>
        <strain evidence="3 4">CGMCC 4.2026</strain>
    </source>
</reference>
<feature type="domain" description="Amidohydrolase-related" evidence="2">
    <location>
        <begin position="18"/>
        <end position="289"/>
    </location>
</feature>